<evidence type="ECO:0000256" key="2">
    <source>
        <dbReference type="ARBA" id="ARBA00023015"/>
    </source>
</evidence>
<dbReference type="Gene3D" id="1.10.10.10">
    <property type="entry name" value="Winged helix-like DNA-binding domain superfamily/Winged helix DNA-binding domain"/>
    <property type="match status" value="1"/>
</dbReference>
<dbReference type="EMBL" id="DVGK01000017">
    <property type="protein sequence ID" value="HIR12511.1"/>
    <property type="molecule type" value="Genomic_DNA"/>
</dbReference>
<organism evidence="6 7">
    <name type="scientific">Candidatus Choladousia intestinavium</name>
    <dbReference type="NCBI Taxonomy" id="2840727"/>
    <lineage>
        <taxon>Bacteria</taxon>
        <taxon>Bacillati</taxon>
        <taxon>Bacillota</taxon>
        <taxon>Clostridia</taxon>
        <taxon>Lachnospirales</taxon>
        <taxon>Lachnospiraceae</taxon>
        <taxon>Lachnospiraceae incertae sedis</taxon>
        <taxon>Candidatus Choladousia</taxon>
    </lineage>
</organism>
<keyword evidence="3" id="KW-0238">DNA-binding</keyword>
<evidence type="ECO:0000313" key="7">
    <source>
        <dbReference type="Proteomes" id="UP000886757"/>
    </source>
</evidence>
<comment type="caution">
    <text evidence="6">The sequence shown here is derived from an EMBL/GenBank/DDBJ whole genome shotgun (WGS) entry which is preliminary data.</text>
</comment>
<dbReference type="InterPro" id="IPR036388">
    <property type="entry name" value="WH-like_DNA-bd_sf"/>
</dbReference>
<dbReference type="InterPro" id="IPR036390">
    <property type="entry name" value="WH_DNA-bd_sf"/>
</dbReference>
<evidence type="ECO:0000256" key="1">
    <source>
        <dbReference type="ARBA" id="ARBA00009437"/>
    </source>
</evidence>
<keyword evidence="2" id="KW-0805">Transcription regulation</keyword>
<evidence type="ECO:0000313" key="6">
    <source>
        <dbReference type="EMBL" id="HIR12511.1"/>
    </source>
</evidence>
<dbReference type="InterPro" id="IPR000847">
    <property type="entry name" value="LysR_HTH_N"/>
</dbReference>
<dbReference type="InterPro" id="IPR050950">
    <property type="entry name" value="HTH-type_LysR_regulators"/>
</dbReference>
<dbReference type="Gene3D" id="3.40.190.290">
    <property type="match status" value="1"/>
</dbReference>
<dbReference type="PANTHER" id="PTHR30419">
    <property type="entry name" value="HTH-TYPE TRANSCRIPTIONAL REGULATOR YBHD"/>
    <property type="match status" value="1"/>
</dbReference>
<dbReference type="PROSITE" id="PS50931">
    <property type="entry name" value="HTH_LYSR"/>
    <property type="match status" value="1"/>
</dbReference>
<dbReference type="GO" id="GO:0005829">
    <property type="term" value="C:cytosol"/>
    <property type="evidence" value="ECO:0007669"/>
    <property type="project" value="TreeGrafter"/>
</dbReference>
<evidence type="ECO:0000256" key="3">
    <source>
        <dbReference type="ARBA" id="ARBA00023125"/>
    </source>
</evidence>
<dbReference type="InterPro" id="IPR005119">
    <property type="entry name" value="LysR_subst-bd"/>
</dbReference>
<dbReference type="SUPFAM" id="SSF46785">
    <property type="entry name" value="Winged helix' DNA-binding domain"/>
    <property type="match status" value="1"/>
</dbReference>
<dbReference type="SUPFAM" id="SSF53850">
    <property type="entry name" value="Periplasmic binding protein-like II"/>
    <property type="match status" value="1"/>
</dbReference>
<keyword evidence="4" id="KW-0804">Transcription</keyword>
<reference evidence="6" key="2">
    <citation type="journal article" date="2021" name="PeerJ">
        <title>Extensive microbial diversity within the chicken gut microbiome revealed by metagenomics and culture.</title>
        <authorList>
            <person name="Gilroy R."/>
            <person name="Ravi A."/>
            <person name="Getino M."/>
            <person name="Pursley I."/>
            <person name="Horton D.L."/>
            <person name="Alikhan N.F."/>
            <person name="Baker D."/>
            <person name="Gharbi K."/>
            <person name="Hall N."/>
            <person name="Watson M."/>
            <person name="Adriaenssens E.M."/>
            <person name="Foster-Nyarko E."/>
            <person name="Jarju S."/>
            <person name="Secka A."/>
            <person name="Antonio M."/>
            <person name="Oren A."/>
            <person name="Chaudhuri R.R."/>
            <person name="La Ragione R."/>
            <person name="Hildebrand F."/>
            <person name="Pallen M.J."/>
        </authorList>
    </citation>
    <scope>NUCLEOTIDE SEQUENCE</scope>
    <source>
        <strain evidence="6">ChiSjej4B22-8148</strain>
    </source>
</reference>
<dbReference type="GO" id="GO:0003677">
    <property type="term" value="F:DNA binding"/>
    <property type="evidence" value="ECO:0007669"/>
    <property type="project" value="UniProtKB-KW"/>
</dbReference>
<comment type="similarity">
    <text evidence="1">Belongs to the LysR transcriptional regulatory family.</text>
</comment>
<dbReference type="AlphaFoldDB" id="A0A9D1D869"/>
<accession>A0A9D1D869</accession>
<reference evidence="6" key="1">
    <citation type="submission" date="2020-10" db="EMBL/GenBank/DDBJ databases">
        <authorList>
            <person name="Gilroy R."/>
        </authorList>
    </citation>
    <scope>NUCLEOTIDE SEQUENCE</scope>
    <source>
        <strain evidence="6">ChiSjej4B22-8148</strain>
    </source>
</reference>
<evidence type="ECO:0000259" key="5">
    <source>
        <dbReference type="PROSITE" id="PS50931"/>
    </source>
</evidence>
<dbReference type="FunFam" id="1.10.10.10:FF:000001">
    <property type="entry name" value="LysR family transcriptional regulator"/>
    <property type="match status" value="1"/>
</dbReference>
<dbReference type="Proteomes" id="UP000886757">
    <property type="component" value="Unassembled WGS sequence"/>
</dbReference>
<dbReference type="Pfam" id="PF03466">
    <property type="entry name" value="LysR_substrate"/>
    <property type="match status" value="1"/>
</dbReference>
<name>A0A9D1D869_9FIRM</name>
<dbReference type="CDD" id="cd05466">
    <property type="entry name" value="PBP2_LTTR_substrate"/>
    <property type="match status" value="1"/>
</dbReference>
<dbReference type="PRINTS" id="PR00039">
    <property type="entry name" value="HTHLYSR"/>
</dbReference>
<gene>
    <name evidence="6" type="ORF">IAB31_01150</name>
</gene>
<proteinExistence type="inferred from homology"/>
<dbReference type="Pfam" id="PF00126">
    <property type="entry name" value="HTH_1"/>
    <property type="match status" value="1"/>
</dbReference>
<protein>
    <submittedName>
        <fullName evidence="6">LysR family transcriptional regulator</fullName>
    </submittedName>
</protein>
<evidence type="ECO:0000256" key="4">
    <source>
        <dbReference type="ARBA" id="ARBA00023163"/>
    </source>
</evidence>
<dbReference type="GO" id="GO:0003700">
    <property type="term" value="F:DNA-binding transcription factor activity"/>
    <property type="evidence" value="ECO:0007669"/>
    <property type="project" value="InterPro"/>
</dbReference>
<sequence>MAISYDYYRIFYYVAKYKNFTQAANALMNNQPNISRSISNLEHELGCRLFVRSNRGVTLTPEGEKLYTRVAVAHRQLQAAEAELAKERSLQSGMISVGVSETALHVLLLSRIQEFHKAYPGIRIRISSVSTPQAITTLKSGLVDFAVVTTPTKIIRPLEEILLRQYQEVLIGGPRFKELQNRTLSLKELASYPLILMNSQSNTHDFYMRFFLEHGMTLQPEIEASSVDQIFPMIKNDLGLGFLPEDMIREAVREGEVFPLKLEYQIPKRSICLIRDTDRPMSISATELIKLLKKS</sequence>
<feature type="domain" description="HTH lysR-type" evidence="5">
    <location>
        <begin position="9"/>
        <end position="60"/>
    </location>
</feature>